<dbReference type="GO" id="GO:0061630">
    <property type="term" value="F:ubiquitin protein ligase activity"/>
    <property type="evidence" value="ECO:0007669"/>
    <property type="project" value="TreeGrafter"/>
</dbReference>
<dbReference type="PANTHER" id="PTHR15710">
    <property type="entry name" value="E3 UBIQUITIN-PROTEIN LIGASE PRAJA"/>
    <property type="match status" value="1"/>
</dbReference>
<keyword evidence="1" id="KW-0479">Metal-binding</keyword>
<dbReference type="InterPro" id="IPR013083">
    <property type="entry name" value="Znf_RING/FYVE/PHD"/>
</dbReference>
<accession>A0A067CYV9</accession>
<dbReference type="EMBL" id="KK583190">
    <property type="protein sequence ID" value="KDO34460.1"/>
    <property type="molecule type" value="Genomic_DNA"/>
</dbReference>
<dbReference type="GO" id="GO:0005737">
    <property type="term" value="C:cytoplasm"/>
    <property type="evidence" value="ECO:0007669"/>
    <property type="project" value="TreeGrafter"/>
</dbReference>
<dbReference type="SUPFAM" id="SSF57850">
    <property type="entry name" value="RING/U-box"/>
    <property type="match status" value="1"/>
</dbReference>
<dbReference type="VEuPathDB" id="FungiDB:SPRG_00524"/>
<keyword evidence="3" id="KW-0862">Zinc</keyword>
<sequence length="241" mass="26280">MNTDAAYQVPRPMPTRLSLSSPALVFVHFREPSSHEALLNSMLQHALSSVLGGSELGLSSLLDDLFINATMQTPQPGPPKTSKRFLSELKEQWWSAVEASGSATNTDCPICLSDFKAADCVVQLPCRHTFHTPCGLPWLQEHNVCPTCRFALPTEADDATSPKHSAPDDVPTLPGAVMDDDDEAAMEAAADALVHERQDDAMADEVLDEIMDAEADEVVEERRLSTMDALLEDVLLHDTVE</sequence>
<dbReference type="GeneID" id="24123162"/>
<keyword evidence="2 4" id="KW-0863">Zinc-finger</keyword>
<dbReference type="Pfam" id="PF13639">
    <property type="entry name" value="zf-RING_2"/>
    <property type="match status" value="1"/>
</dbReference>
<dbReference type="CDD" id="cd16454">
    <property type="entry name" value="RING-H2_PA-TM-RING"/>
    <property type="match status" value="1"/>
</dbReference>
<evidence type="ECO:0000256" key="3">
    <source>
        <dbReference type="ARBA" id="ARBA00022833"/>
    </source>
</evidence>
<dbReference type="PROSITE" id="PS50089">
    <property type="entry name" value="ZF_RING_2"/>
    <property type="match status" value="1"/>
</dbReference>
<evidence type="ECO:0000259" key="5">
    <source>
        <dbReference type="PROSITE" id="PS50089"/>
    </source>
</evidence>
<dbReference type="OrthoDB" id="21204at2759"/>
<dbReference type="STRING" id="695850.A0A067CYV9"/>
<evidence type="ECO:0000313" key="7">
    <source>
        <dbReference type="Proteomes" id="UP000030745"/>
    </source>
</evidence>
<evidence type="ECO:0000313" key="6">
    <source>
        <dbReference type="EMBL" id="KDO34460.1"/>
    </source>
</evidence>
<proteinExistence type="predicted"/>
<name>A0A067CYV9_SAPPC</name>
<keyword evidence="7" id="KW-1185">Reference proteome</keyword>
<evidence type="ECO:0000256" key="4">
    <source>
        <dbReference type="PROSITE-ProRule" id="PRU00175"/>
    </source>
</evidence>
<dbReference type="Gene3D" id="3.30.40.10">
    <property type="entry name" value="Zinc/RING finger domain, C3HC4 (zinc finger)"/>
    <property type="match status" value="1"/>
</dbReference>
<protein>
    <recommendedName>
        <fullName evidence="5">RING-type domain-containing protein</fullName>
    </recommendedName>
</protein>
<evidence type="ECO:0000256" key="1">
    <source>
        <dbReference type="ARBA" id="ARBA00022723"/>
    </source>
</evidence>
<dbReference type="InterPro" id="IPR001841">
    <property type="entry name" value="Znf_RING"/>
</dbReference>
<organism evidence="6 7">
    <name type="scientific">Saprolegnia parasitica (strain CBS 223.65)</name>
    <dbReference type="NCBI Taxonomy" id="695850"/>
    <lineage>
        <taxon>Eukaryota</taxon>
        <taxon>Sar</taxon>
        <taxon>Stramenopiles</taxon>
        <taxon>Oomycota</taxon>
        <taxon>Saprolegniomycetes</taxon>
        <taxon>Saprolegniales</taxon>
        <taxon>Saprolegniaceae</taxon>
        <taxon>Saprolegnia</taxon>
    </lineage>
</organism>
<dbReference type="Proteomes" id="UP000030745">
    <property type="component" value="Unassembled WGS sequence"/>
</dbReference>
<reference evidence="6 7" key="1">
    <citation type="journal article" date="2013" name="PLoS Genet.">
        <title>Distinctive expansion of potential virulence genes in the genome of the oomycete fish pathogen Saprolegnia parasitica.</title>
        <authorList>
            <person name="Jiang R.H."/>
            <person name="de Bruijn I."/>
            <person name="Haas B.J."/>
            <person name="Belmonte R."/>
            <person name="Lobach L."/>
            <person name="Christie J."/>
            <person name="van den Ackerveken G."/>
            <person name="Bottin A."/>
            <person name="Bulone V."/>
            <person name="Diaz-Moreno S.M."/>
            <person name="Dumas B."/>
            <person name="Fan L."/>
            <person name="Gaulin E."/>
            <person name="Govers F."/>
            <person name="Grenville-Briggs L.J."/>
            <person name="Horner N.R."/>
            <person name="Levin J.Z."/>
            <person name="Mammella M."/>
            <person name="Meijer H.J."/>
            <person name="Morris P."/>
            <person name="Nusbaum C."/>
            <person name="Oome S."/>
            <person name="Phillips A.J."/>
            <person name="van Rooyen D."/>
            <person name="Rzeszutek E."/>
            <person name="Saraiva M."/>
            <person name="Secombes C.J."/>
            <person name="Seidl M.F."/>
            <person name="Snel B."/>
            <person name="Stassen J.H."/>
            <person name="Sykes S."/>
            <person name="Tripathy S."/>
            <person name="van den Berg H."/>
            <person name="Vega-Arreguin J.C."/>
            <person name="Wawra S."/>
            <person name="Young S.K."/>
            <person name="Zeng Q."/>
            <person name="Dieguez-Uribeondo J."/>
            <person name="Russ C."/>
            <person name="Tyler B.M."/>
            <person name="van West P."/>
        </authorList>
    </citation>
    <scope>NUCLEOTIDE SEQUENCE [LARGE SCALE GENOMIC DNA]</scope>
    <source>
        <strain evidence="6 7">CBS 223.65</strain>
    </source>
</reference>
<dbReference type="GO" id="GO:0016567">
    <property type="term" value="P:protein ubiquitination"/>
    <property type="evidence" value="ECO:0007669"/>
    <property type="project" value="TreeGrafter"/>
</dbReference>
<dbReference type="RefSeq" id="XP_012194141.1">
    <property type="nucleotide sequence ID" value="XM_012338751.1"/>
</dbReference>
<dbReference type="KEGG" id="spar:SPRG_00524"/>
<dbReference type="SMART" id="SM00184">
    <property type="entry name" value="RING"/>
    <property type="match status" value="1"/>
</dbReference>
<dbReference type="OMA" id="EQWWSAV"/>
<dbReference type="AlphaFoldDB" id="A0A067CYV9"/>
<dbReference type="PANTHER" id="PTHR15710:SF243">
    <property type="entry name" value="E3 UBIQUITIN-PROTEIN LIGASE PRAJA-2 ISOFORM X1"/>
    <property type="match status" value="1"/>
</dbReference>
<evidence type="ECO:0000256" key="2">
    <source>
        <dbReference type="ARBA" id="ARBA00022771"/>
    </source>
</evidence>
<feature type="domain" description="RING-type" evidence="5">
    <location>
        <begin position="108"/>
        <end position="149"/>
    </location>
</feature>
<dbReference type="GO" id="GO:0008270">
    <property type="term" value="F:zinc ion binding"/>
    <property type="evidence" value="ECO:0007669"/>
    <property type="project" value="UniProtKB-KW"/>
</dbReference>
<gene>
    <name evidence="6" type="ORF">SPRG_00524</name>
</gene>